<sequence>MIKFILGKMLRNFGRSNEYDITYMLEVNDIWPMAALRYLGLTAVSQMKGPVPEVWAGAILASTLDGDCGPCTQLVVDMAVKAGVDEAHIIACLARDFEAAGPVGLGFRFAEAAISGDILADALRDEIRAAHGEKAVISCAYAAASGRAYPVMKRALGHGKACQRIILGETYHPIVKMRA</sequence>
<dbReference type="AlphaFoldDB" id="A0A3B0SJ97"/>
<evidence type="ECO:0008006" key="2">
    <source>
        <dbReference type="Google" id="ProtNLM"/>
    </source>
</evidence>
<organism evidence="1">
    <name type="scientific">hydrothermal vent metagenome</name>
    <dbReference type="NCBI Taxonomy" id="652676"/>
    <lineage>
        <taxon>unclassified sequences</taxon>
        <taxon>metagenomes</taxon>
        <taxon>ecological metagenomes</taxon>
    </lineage>
</organism>
<gene>
    <name evidence="1" type="ORF">MNBD_ALPHA07-532</name>
</gene>
<accession>A0A3B0SJ97</accession>
<evidence type="ECO:0000313" key="1">
    <source>
        <dbReference type="EMBL" id="VAW04273.1"/>
    </source>
</evidence>
<name>A0A3B0SJ97_9ZZZZ</name>
<protein>
    <recommendedName>
        <fullName evidence="2">Carboxymuconolactone decarboxylase-like domain-containing protein</fullName>
    </recommendedName>
</protein>
<reference evidence="1" key="1">
    <citation type="submission" date="2018-06" db="EMBL/GenBank/DDBJ databases">
        <authorList>
            <person name="Zhirakovskaya E."/>
        </authorList>
    </citation>
    <scope>NUCLEOTIDE SEQUENCE</scope>
</reference>
<dbReference type="EMBL" id="UOEG01000269">
    <property type="protein sequence ID" value="VAW04273.1"/>
    <property type="molecule type" value="Genomic_DNA"/>
</dbReference>
<proteinExistence type="predicted"/>